<feature type="region of interest" description="Disordered" evidence="7">
    <location>
        <begin position="1"/>
        <end position="21"/>
    </location>
</feature>
<keyword evidence="5" id="KW-0418">Kinase</keyword>
<dbReference type="InterPro" id="IPR011009">
    <property type="entry name" value="Kinase-like_dom_sf"/>
</dbReference>
<dbReference type="EMBL" id="BBYQ01000116">
    <property type="protein sequence ID" value="GAP31498.1"/>
    <property type="molecule type" value="Genomic_DNA"/>
</dbReference>
<dbReference type="Proteomes" id="UP000037179">
    <property type="component" value="Unassembled WGS sequence"/>
</dbReference>
<evidence type="ECO:0000256" key="5">
    <source>
        <dbReference type="ARBA" id="ARBA00022777"/>
    </source>
</evidence>
<proteinExistence type="predicted"/>
<dbReference type="PANTHER" id="PTHR43289:SF6">
    <property type="entry name" value="SERINE_THREONINE-PROTEIN KINASE NEKL-3"/>
    <property type="match status" value="1"/>
</dbReference>
<dbReference type="SUPFAM" id="SSF56112">
    <property type="entry name" value="Protein kinase-like (PK-like)"/>
    <property type="match status" value="1"/>
</dbReference>
<organism evidence="10 11">
    <name type="scientific">Nocardia seriolae</name>
    <dbReference type="NCBI Taxonomy" id="37332"/>
    <lineage>
        <taxon>Bacteria</taxon>
        <taxon>Bacillati</taxon>
        <taxon>Actinomycetota</taxon>
        <taxon>Actinomycetes</taxon>
        <taxon>Mycobacteriales</taxon>
        <taxon>Nocardiaceae</taxon>
        <taxon>Nocardia</taxon>
    </lineage>
</organism>
<dbReference type="PROSITE" id="PS50011">
    <property type="entry name" value="PROTEIN_KINASE_DOM"/>
    <property type="match status" value="1"/>
</dbReference>
<evidence type="ECO:0000256" key="1">
    <source>
        <dbReference type="ARBA" id="ARBA00012513"/>
    </source>
</evidence>
<evidence type="ECO:0000256" key="2">
    <source>
        <dbReference type="ARBA" id="ARBA00022527"/>
    </source>
</evidence>
<keyword evidence="8" id="KW-1133">Transmembrane helix</keyword>
<keyword evidence="3" id="KW-0808">Transferase</keyword>
<protein>
    <recommendedName>
        <fullName evidence="1">non-specific serine/threonine protein kinase</fullName>
        <ecNumber evidence="1">2.7.11.1</ecNumber>
    </recommendedName>
</protein>
<dbReference type="InterPro" id="IPR000719">
    <property type="entry name" value="Prot_kinase_dom"/>
</dbReference>
<feature type="transmembrane region" description="Helical" evidence="8">
    <location>
        <begin position="271"/>
        <end position="291"/>
    </location>
</feature>
<evidence type="ECO:0000313" key="10">
    <source>
        <dbReference type="EMBL" id="GAP31498.1"/>
    </source>
</evidence>
<accession>A0ABC9Z1A9</accession>
<dbReference type="PANTHER" id="PTHR43289">
    <property type="entry name" value="MITOGEN-ACTIVATED PROTEIN KINASE KINASE KINASE 20-RELATED"/>
    <property type="match status" value="1"/>
</dbReference>
<sequence length="468" mass="50526">MNETTGIPFADYRIEGPSGTNPMTAATVTARHVRMDRGDDLTILAARYSADDEFRERFLATAELAARQRHPNLAVVRDAGVQDGRLWLASQHIDGIDVGETIRLGGLDPARAVHIVGEVAKGLDELHGGGLRHGDLKPADVLVTEQPGAPDRVVLTGYGLARPTDGPAALTYPAPEQTAGAPADHRTEVYALGCLLSEMLTAVRPDPAHPVPPTQQNPWLPPEFDTVVARATAADPEQRYPDCAALARAATQAAGAAATPPARPRRRRVRLLALAAAVIVVAAAGIVGWSFPERRSAAPSPRPHPAAPLTRSPELKAALWGDYAYMADTFPNLLPVSADGVGYQELYNCRPVTEKGRTLSLYDHVAVGMVWCLGNRNPVWNVYVICNADKTPMRPQTSKVRIEGDEHWTRPTGTGYLRWGGYRAGNGDPMVSFEVFFDNPQESFCRWVIEAEGSAGTVHGVWWPGVSV</sequence>
<evidence type="ECO:0000256" key="4">
    <source>
        <dbReference type="ARBA" id="ARBA00022741"/>
    </source>
</evidence>
<evidence type="ECO:0000256" key="8">
    <source>
        <dbReference type="SAM" id="Phobius"/>
    </source>
</evidence>
<dbReference type="GO" id="GO:0004674">
    <property type="term" value="F:protein serine/threonine kinase activity"/>
    <property type="evidence" value="ECO:0007669"/>
    <property type="project" value="UniProtKB-KW"/>
</dbReference>
<dbReference type="AlphaFoldDB" id="A0ABC9Z1A9"/>
<keyword evidence="8" id="KW-0812">Transmembrane</keyword>
<dbReference type="CDD" id="cd14014">
    <property type="entry name" value="STKc_PknB_like"/>
    <property type="match status" value="1"/>
</dbReference>
<evidence type="ECO:0000313" key="11">
    <source>
        <dbReference type="Proteomes" id="UP000037179"/>
    </source>
</evidence>
<reference evidence="11" key="1">
    <citation type="submission" date="2015-07" db="EMBL/GenBank/DDBJ databases">
        <title>Nocardia seriolae U-1 whole genome shotgun sequence.</title>
        <authorList>
            <person name="Imajoh M."/>
            <person name="Fukumoto Y."/>
            <person name="Sukeda M."/>
            <person name="Yamane J."/>
            <person name="Yamasaki K."/>
            <person name="Shimizu M."/>
            <person name="Ohnishi K."/>
            <person name="Oshima S."/>
        </authorList>
    </citation>
    <scope>NUCLEOTIDE SEQUENCE [LARGE SCALE GENOMIC DNA]</scope>
    <source>
        <strain evidence="11">U-1</strain>
    </source>
</reference>
<comment type="caution">
    <text evidence="10">The sequence shown here is derived from an EMBL/GenBank/DDBJ whole genome shotgun (WGS) entry which is preliminary data.</text>
</comment>
<keyword evidence="4" id="KW-0547">Nucleotide-binding</keyword>
<dbReference type="SMART" id="SM00220">
    <property type="entry name" value="S_TKc"/>
    <property type="match status" value="1"/>
</dbReference>
<keyword evidence="8" id="KW-0472">Membrane</keyword>
<evidence type="ECO:0000256" key="7">
    <source>
        <dbReference type="SAM" id="MobiDB-lite"/>
    </source>
</evidence>
<dbReference type="Pfam" id="PF00069">
    <property type="entry name" value="Pkinase"/>
    <property type="match status" value="1"/>
</dbReference>
<dbReference type="EC" id="2.7.11.1" evidence="1"/>
<name>A0ABC9Z1A9_9NOCA</name>
<evidence type="ECO:0000259" key="9">
    <source>
        <dbReference type="PROSITE" id="PS50011"/>
    </source>
</evidence>
<keyword evidence="2" id="KW-0723">Serine/threonine-protein kinase</keyword>
<dbReference type="RefSeq" id="WP_036550514.1">
    <property type="nucleotide sequence ID" value="NZ_AP028459.1"/>
</dbReference>
<dbReference type="Gene3D" id="1.10.510.10">
    <property type="entry name" value="Transferase(Phosphotransferase) domain 1"/>
    <property type="match status" value="1"/>
</dbReference>
<reference evidence="10 11" key="2">
    <citation type="journal article" date="2016" name="Genome Announc.">
        <title>Draft Genome Sequence of Erythromycin- and Oxytetracycline-Sensitive Nocardia seriolae Strain U-1 (NBRC 110359).</title>
        <authorList>
            <person name="Imajoh M."/>
            <person name="Sukeda M."/>
            <person name="Shimizu M."/>
            <person name="Yamane J."/>
            <person name="Ohnishi K."/>
            <person name="Oshima S."/>
        </authorList>
    </citation>
    <scope>NUCLEOTIDE SEQUENCE [LARGE SCALE GENOMIC DNA]</scope>
    <source>
        <strain evidence="10 11">U-1</strain>
    </source>
</reference>
<dbReference type="Gene3D" id="3.30.200.20">
    <property type="entry name" value="Phosphorylase Kinase, domain 1"/>
    <property type="match status" value="1"/>
</dbReference>
<gene>
    <name evidence="10" type="ORF">NSK11_contig00116-0025</name>
</gene>
<keyword evidence="6" id="KW-0067">ATP-binding</keyword>
<dbReference type="GO" id="GO:0005524">
    <property type="term" value="F:ATP binding"/>
    <property type="evidence" value="ECO:0007669"/>
    <property type="project" value="UniProtKB-KW"/>
</dbReference>
<evidence type="ECO:0000256" key="3">
    <source>
        <dbReference type="ARBA" id="ARBA00022679"/>
    </source>
</evidence>
<evidence type="ECO:0000256" key="6">
    <source>
        <dbReference type="ARBA" id="ARBA00022840"/>
    </source>
</evidence>
<feature type="domain" description="Protein kinase" evidence="9">
    <location>
        <begin position="9"/>
        <end position="251"/>
    </location>
</feature>
<keyword evidence="11" id="KW-1185">Reference proteome</keyword>